<dbReference type="HAMAP" id="MF_01416">
    <property type="entry name" value="ATP_synth_delta_bact"/>
    <property type="match status" value="1"/>
</dbReference>
<name>A0A1Y1CLI3_9BACT</name>
<dbReference type="GO" id="GO:0045259">
    <property type="term" value="C:proton-transporting ATP synthase complex"/>
    <property type="evidence" value="ECO:0007669"/>
    <property type="project" value="UniProtKB-KW"/>
</dbReference>
<reference evidence="8 9" key="1">
    <citation type="journal article" date="2018" name="Mar. Genomics">
        <title>Complete genome sequence of Marinifilaceae bacterium strain SPP2, isolated from the Antarctic marine sediment.</title>
        <authorList>
            <person name="Watanabe M."/>
            <person name="Kojima H."/>
            <person name="Fukui M."/>
        </authorList>
    </citation>
    <scope>NUCLEOTIDE SEQUENCE [LARGE SCALE GENOMIC DNA]</scope>
    <source>
        <strain evidence="8 9">SPP2</strain>
    </source>
</reference>
<dbReference type="Proteomes" id="UP000218267">
    <property type="component" value="Chromosome"/>
</dbReference>
<reference evidence="9" key="2">
    <citation type="journal article" date="2020" name="Antonie Van Leeuwenhoek">
        <title>Labilibaculum antarcticum sp. nov., a novel facultative anaerobic, psychrotorelant bacterium isolated from marine sediment of Antarctica.</title>
        <authorList>
            <person name="Watanabe M."/>
            <person name="Kojima H."/>
            <person name="Fukui M."/>
        </authorList>
    </citation>
    <scope>NUCLEOTIDE SEQUENCE [LARGE SCALE GENOMIC DNA]</scope>
    <source>
        <strain evidence="9">SPP2</strain>
    </source>
</reference>
<evidence type="ECO:0000313" key="9">
    <source>
        <dbReference type="Proteomes" id="UP000218267"/>
    </source>
</evidence>
<gene>
    <name evidence="7" type="primary">atpH</name>
    <name evidence="8" type="ORF">ALGA_1747</name>
</gene>
<dbReference type="EMBL" id="AP018042">
    <property type="protein sequence ID" value="BAX80121.1"/>
    <property type="molecule type" value="Genomic_DNA"/>
</dbReference>
<evidence type="ECO:0000313" key="8">
    <source>
        <dbReference type="EMBL" id="BAX80121.1"/>
    </source>
</evidence>
<dbReference type="NCBIfam" id="TIGR01145">
    <property type="entry name" value="ATP_synt_delta"/>
    <property type="match status" value="1"/>
</dbReference>
<dbReference type="PRINTS" id="PR00125">
    <property type="entry name" value="ATPASEDELTA"/>
</dbReference>
<dbReference type="InterPro" id="IPR026015">
    <property type="entry name" value="ATP_synth_OSCP/delta_N_sf"/>
</dbReference>
<proteinExistence type="inferred from homology"/>
<evidence type="ECO:0000256" key="6">
    <source>
        <dbReference type="ARBA" id="ARBA00023310"/>
    </source>
</evidence>
<keyword evidence="7" id="KW-1003">Cell membrane</keyword>
<evidence type="ECO:0000256" key="3">
    <source>
        <dbReference type="ARBA" id="ARBA00022781"/>
    </source>
</evidence>
<accession>A0A1Y1CLI3</accession>
<dbReference type="Pfam" id="PF00213">
    <property type="entry name" value="OSCP"/>
    <property type="match status" value="1"/>
</dbReference>
<comment type="similarity">
    <text evidence="7">Belongs to the ATPase delta chain family.</text>
</comment>
<evidence type="ECO:0000256" key="1">
    <source>
        <dbReference type="ARBA" id="ARBA00004370"/>
    </source>
</evidence>
<keyword evidence="3 7" id="KW-0375">Hydrogen ion transport</keyword>
<keyword evidence="4 7" id="KW-0406">Ion transport</keyword>
<keyword evidence="6 7" id="KW-0066">ATP synthesis</keyword>
<dbReference type="PANTHER" id="PTHR11910">
    <property type="entry name" value="ATP SYNTHASE DELTA CHAIN"/>
    <property type="match status" value="1"/>
</dbReference>
<comment type="function">
    <text evidence="7">This protein is part of the stalk that links CF(0) to CF(1). It either transmits conformational changes from CF(0) to CF(1) or is implicated in proton conduction.</text>
</comment>
<dbReference type="OrthoDB" id="9802471at2"/>
<dbReference type="KEGG" id="mbas:ALGA_1747"/>
<dbReference type="GO" id="GO:0046933">
    <property type="term" value="F:proton-transporting ATP synthase activity, rotational mechanism"/>
    <property type="evidence" value="ECO:0007669"/>
    <property type="project" value="UniProtKB-UniRule"/>
</dbReference>
<dbReference type="InterPro" id="IPR020781">
    <property type="entry name" value="ATPase_OSCP/d_CS"/>
</dbReference>
<keyword evidence="5 7" id="KW-0472">Membrane</keyword>
<dbReference type="Gene3D" id="1.10.520.20">
    <property type="entry name" value="N-terminal domain of the delta subunit of the F1F0-ATP synthase"/>
    <property type="match status" value="1"/>
</dbReference>
<comment type="subcellular location">
    <subcellularLocation>
        <location evidence="7">Cell membrane</location>
        <topology evidence="7">Peripheral membrane protein</topology>
    </subcellularLocation>
    <subcellularLocation>
        <location evidence="1">Membrane</location>
    </subcellularLocation>
</comment>
<dbReference type="SUPFAM" id="SSF47928">
    <property type="entry name" value="N-terminal domain of the delta subunit of the F1F0-ATP synthase"/>
    <property type="match status" value="1"/>
</dbReference>
<keyword evidence="7" id="KW-0139">CF(1)</keyword>
<dbReference type="GO" id="GO:0005886">
    <property type="term" value="C:plasma membrane"/>
    <property type="evidence" value="ECO:0007669"/>
    <property type="project" value="UniProtKB-SubCell"/>
</dbReference>
<dbReference type="InterPro" id="IPR000711">
    <property type="entry name" value="ATPase_OSCP/dsu"/>
</dbReference>
<keyword evidence="9" id="KW-1185">Reference proteome</keyword>
<evidence type="ECO:0000256" key="2">
    <source>
        <dbReference type="ARBA" id="ARBA00022448"/>
    </source>
</evidence>
<dbReference type="RefSeq" id="WP_096428991.1">
    <property type="nucleotide sequence ID" value="NZ_AP018042.1"/>
</dbReference>
<comment type="function">
    <text evidence="7">F(1)F(0) ATP synthase produces ATP from ADP in the presence of a proton or sodium gradient. F-type ATPases consist of two structural domains, F(1) containing the extramembraneous catalytic core and F(0) containing the membrane proton channel, linked together by a central stalk and a peripheral stalk. During catalysis, ATP synthesis in the catalytic domain of F(1) is coupled via a rotary mechanism of the central stalk subunits to proton translocation.</text>
</comment>
<evidence type="ECO:0000256" key="7">
    <source>
        <dbReference type="HAMAP-Rule" id="MF_01416"/>
    </source>
</evidence>
<evidence type="ECO:0000256" key="4">
    <source>
        <dbReference type="ARBA" id="ARBA00023065"/>
    </source>
</evidence>
<evidence type="ECO:0000256" key="5">
    <source>
        <dbReference type="ARBA" id="ARBA00023136"/>
    </source>
</evidence>
<keyword evidence="2 7" id="KW-0813">Transport</keyword>
<organism evidence="8 9">
    <name type="scientific">Labilibaculum antarcticum</name>
    <dbReference type="NCBI Taxonomy" id="1717717"/>
    <lineage>
        <taxon>Bacteria</taxon>
        <taxon>Pseudomonadati</taxon>
        <taxon>Bacteroidota</taxon>
        <taxon>Bacteroidia</taxon>
        <taxon>Marinilabiliales</taxon>
        <taxon>Marinifilaceae</taxon>
        <taxon>Labilibaculum</taxon>
    </lineage>
</organism>
<dbReference type="PROSITE" id="PS00389">
    <property type="entry name" value="ATPASE_DELTA"/>
    <property type="match status" value="1"/>
</dbReference>
<protein>
    <recommendedName>
        <fullName evidence="7">ATP synthase subunit delta</fullName>
    </recommendedName>
    <alternativeName>
        <fullName evidence="7">ATP synthase F(1) sector subunit delta</fullName>
    </alternativeName>
    <alternativeName>
        <fullName evidence="7">F-type ATPase subunit delta</fullName>
        <shortName evidence="7">F-ATPase subunit delta</shortName>
    </alternativeName>
</protein>
<dbReference type="AlphaFoldDB" id="A0A1Y1CLI3"/>
<sequence>MNESKISVRYAKALFELGKEENLIESVIKDIQLVDEVCKTIPEFWLMVESPVVQTSHKRASVKLIFADKVNPVSLNFLDLVVQNRREIYLKDISRNFLALCRKDKGILSATLTSASAIEKDVNSQLSELLSKSFNAKIELQEVVDKEIIGGFVLRIEDQQLDASVSNQLNLIKRELLSNHMK</sequence>